<comment type="caution">
    <text evidence="1">The sequence shown here is derived from an EMBL/GenBank/DDBJ whole genome shotgun (WGS) entry which is preliminary data.</text>
</comment>
<evidence type="ECO:0000313" key="1">
    <source>
        <dbReference type="EMBL" id="KAH7527917.1"/>
    </source>
</evidence>
<dbReference type="AlphaFoldDB" id="A0A978VC28"/>
<accession>A0A978VC28</accession>
<organism evidence="1 2">
    <name type="scientific">Ziziphus jujuba var. spinosa</name>
    <dbReference type="NCBI Taxonomy" id="714518"/>
    <lineage>
        <taxon>Eukaryota</taxon>
        <taxon>Viridiplantae</taxon>
        <taxon>Streptophyta</taxon>
        <taxon>Embryophyta</taxon>
        <taxon>Tracheophyta</taxon>
        <taxon>Spermatophyta</taxon>
        <taxon>Magnoliopsida</taxon>
        <taxon>eudicotyledons</taxon>
        <taxon>Gunneridae</taxon>
        <taxon>Pentapetalae</taxon>
        <taxon>rosids</taxon>
        <taxon>fabids</taxon>
        <taxon>Rosales</taxon>
        <taxon>Rhamnaceae</taxon>
        <taxon>Paliureae</taxon>
        <taxon>Ziziphus</taxon>
    </lineage>
</organism>
<gene>
    <name evidence="1" type="ORF">FEM48_Zijuj05G0017100</name>
</gene>
<protein>
    <submittedName>
        <fullName evidence="1">Uncharacterized protein</fullName>
    </submittedName>
</protein>
<proteinExistence type="predicted"/>
<evidence type="ECO:0000313" key="2">
    <source>
        <dbReference type="Proteomes" id="UP000813462"/>
    </source>
</evidence>
<name>A0A978VC28_ZIZJJ</name>
<sequence length="123" mass="13898">MFNGKGCGYRVIVLGVTERRSIIEIAGDHGYQVGLTERRSLPHHQRASMALLVDDYFPNLLELLQLIHDDPSDAIPAIVLSVDAVLSPHFSHVSTQIRNALITSILHEIDNDNSKLWSRHFRF</sequence>
<dbReference type="Proteomes" id="UP000813462">
    <property type="component" value="Unassembled WGS sequence"/>
</dbReference>
<reference evidence="1" key="1">
    <citation type="journal article" date="2021" name="Front. Plant Sci.">
        <title>Chromosome-Scale Genome Assembly for Chinese Sour Jujube and Insights Into Its Genome Evolution and Domestication Signature.</title>
        <authorList>
            <person name="Shen L.-Y."/>
            <person name="Luo H."/>
            <person name="Wang X.-L."/>
            <person name="Wang X.-M."/>
            <person name="Qiu X.-J."/>
            <person name="Liu H."/>
            <person name="Zhou S.-S."/>
            <person name="Jia K.-H."/>
            <person name="Nie S."/>
            <person name="Bao Y.-T."/>
            <person name="Zhang R.-G."/>
            <person name="Yun Q.-Z."/>
            <person name="Chai Y.-H."/>
            <person name="Lu J.-Y."/>
            <person name="Li Y."/>
            <person name="Zhao S.-W."/>
            <person name="Mao J.-F."/>
            <person name="Jia S.-G."/>
            <person name="Mao Y.-M."/>
        </authorList>
    </citation>
    <scope>NUCLEOTIDE SEQUENCE</scope>
    <source>
        <strain evidence="1">AT0</strain>
        <tissue evidence="1">Leaf</tissue>
    </source>
</reference>
<dbReference type="EMBL" id="JAEACU010000005">
    <property type="protein sequence ID" value="KAH7527917.1"/>
    <property type="molecule type" value="Genomic_DNA"/>
</dbReference>